<dbReference type="Pfam" id="PF00035">
    <property type="entry name" value="dsrm"/>
    <property type="match status" value="2"/>
</dbReference>
<dbReference type="Gene3D" id="1.10.510.10">
    <property type="entry name" value="Transferase(Phosphotransferase) domain 1"/>
    <property type="match status" value="1"/>
</dbReference>
<dbReference type="InParanoid" id="A0A067PJ97"/>
<dbReference type="AlphaFoldDB" id="A0A067PJ97"/>
<dbReference type="PROSITE" id="PS50011">
    <property type="entry name" value="PROTEIN_KINASE_DOM"/>
    <property type="match status" value="1"/>
</dbReference>
<evidence type="ECO:0000256" key="4">
    <source>
        <dbReference type="ARBA" id="ARBA00022840"/>
    </source>
</evidence>
<evidence type="ECO:0000256" key="6">
    <source>
        <dbReference type="PROSITE-ProRule" id="PRU10141"/>
    </source>
</evidence>
<dbReference type="EMBL" id="KL197731">
    <property type="protein sequence ID" value="KDQ53905.1"/>
    <property type="molecule type" value="Genomic_DNA"/>
</dbReference>
<dbReference type="InterPro" id="IPR014720">
    <property type="entry name" value="dsRBD_dom"/>
</dbReference>
<feature type="compositionally biased region" description="Polar residues" evidence="7">
    <location>
        <begin position="482"/>
        <end position="494"/>
    </location>
</feature>
<dbReference type="GO" id="GO:0003723">
    <property type="term" value="F:RNA binding"/>
    <property type="evidence" value="ECO:0007669"/>
    <property type="project" value="UniProtKB-UniRule"/>
</dbReference>
<evidence type="ECO:0000256" key="5">
    <source>
        <dbReference type="PROSITE-ProRule" id="PRU00266"/>
    </source>
</evidence>
<reference evidence="11" key="1">
    <citation type="journal article" date="2014" name="Proc. Natl. Acad. Sci. U.S.A.">
        <title>Extensive sampling of basidiomycete genomes demonstrates inadequacy of the white-rot/brown-rot paradigm for wood decay fungi.</title>
        <authorList>
            <person name="Riley R."/>
            <person name="Salamov A.A."/>
            <person name="Brown D.W."/>
            <person name="Nagy L.G."/>
            <person name="Floudas D."/>
            <person name="Held B.W."/>
            <person name="Levasseur A."/>
            <person name="Lombard V."/>
            <person name="Morin E."/>
            <person name="Otillar R."/>
            <person name="Lindquist E.A."/>
            <person name="Sun H."/>
            <person name="LaButti K.M."/>
            <person name="Schmutz J."/>
            <person name="Jabbour D."/>
            <person name="Luo H."/>
            <person name="Baker S.E."/>
            <person name="Pisabarro A.G."/>
            <person name="Walton J.D."/>
            <person name="Blanchette R.A."/>
            <person name="Henrissat B."/>
            <person name="Martin F."/>
            <person name="Cullen D."/>
            <person name="Hibbett D.S."/>
            <person name="Grigoriev I.V."/>
        </authorList>
    </citation>
    <scope>NUCLEOTIDE SEQUENCE [LARGE SCALE GENOMIC DNA]</scope>
    <source>
        <strain evidence="11">MUCL 33604</strain>
    </source>
</reference>
<gene>
    <name evidence="10" type="ORF">JAAARDRAFT_182669</name>
</gene>
<feature type="compositionally biased region" description="Polar residues" evidence="7">
    <location>
        <begin position="503"/>
        <end position="546"/>
    </location>
</feature>
<dbReference type="InterPro" id="IPR017441">
    <property type="entry name" value="Protein_kinase_ATP_BS"/>
</dbReference>
<keyword evidence="11" id="KW-1185">Reference proteome</keyword>
<proteinExistence type="predicted"/>
<dbReference type="InterPro" id="IPR051681">
    <property type="entry name" value="Ser/Thr_Kinases-Pseudokinases"/>
</dbReference>
<evidence type="ECO:0000256" key="1">
    <source>
        <dbReference type="ARBA" id="ARBA00022679"/>
    </source>
</evidence>
<feature type="compositionally biased region" description="Polar residues" evidence="7">
    <location>
        <begin position="435"/>
        <end position="447"/>
    </location>
</feature>
<dbReference type="InterPro" id="IPR008266">
    <property type="entry name" value="Tyr_kinase_AS"/>
</dbReference>
<accession>A0A067PJ97</accession>
<dbReference type="InterPro" id="IPR011009">
    <property type="entry name" value="Kinase-like_dom_sf"/>
</dbReference>
<dbReference type="Proteomes" id="UP000027265">
    <property type="component" value="Unassembled WGS sequence"/>
</dbReference>
<protein>
    <submittedName>
        <fullName evidence="10">Uncharacterized protein</fullName>
    </submittedName>
</protein>
<evidence type="ECO:0000259" key="8">
    <source>
        <dbReference type="PROSITE" id="PS50011"/>
    </source>
</evidence>
<dbReference type="GO" id="GO:0004674">
    <property type="term" value="F:protein serine/threonine kinase activity"/>
    <property type="evidence" value="ECO:0007669"/>
    <property type="project" value="TreeGrafter"/>
</dbReference>
<dbReference type="PROSITE" id="PS00109">
    <property type="entry name" value="PROTEIN_KINASE_TYR"/>
    <property type="match status" value="1"/>
</dbReference>
<dbReference type="PROSITE" id="PS50137">
    <property type="entry name" value="DS_RBD"/>
    <property type="match status" value="2"/>
</dbReference>
<dbReference type="GO" id="GO:0005524">
    <property type="term" value="F:ATP binding"/>
    <property type="evidence" value="ECO:0007669"/>
    <property type="project" value="UniProtKB-UniRule"/>
</dbReference>
<keyword evidence="4 6" id="KW-0067">ATP-binding</keyword>
<feature type="compositionally biased region" description="Basic and acidic residues" evidence="7">
    <location>
        <begin position="684"/>
        <end position="694"/>
    </location>
</feature>
<dbReference type="PANTHER" id="PTHR44329">
    <property type="entry name" value="SERINE/THREONINE-PROTEIN KINASE TNNI3K-RELATED"/>
    <property type="match status" value="1"/>
</dbReference>
<dbReference type="SUPFAM" id="SSF56112">
    <property type="entry name" value="Protein kinase-like (PK-like)"/>
    <property type="match status" value="1"/>
</dbReference>
<feature type="region of interest" description="Disordered" evidence="7">
    <location>
        <begin position="382"/>
        <end position="420"/>
    </location>
</feature>
<dbReference type="SUPFAM" id="SSF54768">
    <property type="entry name" value="dsRNA-binding domain-like"/>
    <property type="match status" value="2"/>
</dbReference>
<feature type="domain" description="Protein kinase" evidence="8">
    <location>
        <begin position="121"/>
        <end position="387"/>
    </location>
</feature>
<dbReference type="PROSITE" id="PS00107">
    <property type="entry name" value="PROTEIN_KINASE_ATP"/>
    <property type="match status" value="1"/>
</dbReference>
<dbReference type="InterPro" id="IPR000719">
    <property type="entry name" value="Prot_kinase_dom"/>
</dbReference>
<dbReference type="HOGENOM" id="CLU_402812_0_0_1"/>
<keyword evidence="3" id="KW-0418">Kinase</keyword>
<keyword evidence="1" id="KW-0808">Transferase</keyword>
<evidence type="ECO:0000256" key="3">
    <source>
        <dbReference type="ARBA" id="ARBA00022777"/>
    </source>
</evidence>
<keyword evidence="5" id="KW-0694">RNA-binding</keyword>
<dbReference type="Pfam" id="PF07714">
    <property type="entry name" value="PK_Tyr_Ser-Thr"/>
    <property type="match status" value="1"/>
</dbReference>
<evidence type="ECO:0000313" key="10">
    <source>
        <dbReference type="EMBL" id="KDQ53905.1"/>
    </source>
</evidence>
<evidence type="ECO:0000313" key="11">
    <source>
        <dbReference type="Proteomes" id="UP000027265"/>
    </source>
</evidence>
<feature type="domain" description="DRBM" evidence="9">
    <location>
        <begin position="547"/>
        <end position="614"/>
    </location>
</feature>
<evidence type="ECO:0000256" key="2">
    <source>
        <dbReference type="ARBA" id="ARBA00022741"/>
    </source>
</evidence>
<evidence type="ECO:0000259" key="9">
    <source>
        <dbReference type="PROSITE" id="PS50137"/>
    </source>
</evidence>
<dbReference type="OrthoDB" id="10252171at2759"/>
<dbReference type="SMART" id="SM00358">
    <property type="entry name" value="DSRM"/>
    <property type="match status" value="2"/>
</dbReference>
<feature type="domain" description="DRBM" evidence="9">
    <location>
        <begin position="631"/>
        <end position="699"/>
    </location>
</feature>
<feature type="binding site" evidence="6">
    <location>
        <position position="148"/>
    </location>
    <ligand>
        <name>ATP</name>
        <dbReference type="ChEBI" id="CHEBI:30616"/>
    </ligand>
</feature>
<feature type="region of interest" description="Disordered" evidence="7">
    <location>
        <begin position="435"/>
        <end position="547"/>
    </location>
</feature>
<dbReference type="Gene3D" id="3.30.160.20">
    <property type="match status" value="2"/>
</dbReference>
<evidence type="ECO:0000256" key="7">
    <source>
        <dbReference type="SAM" id="MobiDB-lite"/>
    </source>
</evidence>
<dbReference type="InterPro" id="IPR001245">
    <property type="entry name" value="Ser-Thr/Tyr_kinase_cat_dom"/>
</dbReference>
<organism evidence="10 11">
    <name type="scientific">Jaapia argillacea MUCL 33604</name>
    <dbReference type="NCBI Taxonomy" id="933084"/>
    <lineage>
        <taxon>Eukaryota</taxon>
        <taxon>Fungi</taxon>
        <taxon>Dikarya</taxon>
        <taxon>Basidiomycota</taxon>
        <taxon>Agaricomycotina</taxon>
        <taxon>Agaricomycetes</taxon>
        <taxon>Agaricomycetidae</taxon>
        <taxon>Jaapiales</taxon>
        <taxon>Jaapiaceae</taxon>
        <taxon>Jaapia</taxon>
    </lineage>
</organism>
<feature type="region of interest" description="Disordered" evidence="7">
    <location>
        <begin position="675"/>
        <end position="701"/>
    </location>
</feature>
<feature type="compositionally biased region" description="Polar residues" evidence="7">
    <location>
        <begin position="405"/>
        <end position="420"/>
    </location>
</feature>
<name>A0A067PJ97_9AGAM</name>
<keyword evidence="2 6" id="KW-0547">Nucleotide-binding</keyword>
<sequence length="701" mass="76740">MPLHDDDVQALDSSIQRLCGISLLLTKSDEARSVIDSLESTTEALHHLLLYQSDAEAINKLLPKSEEGFQDVLDFLVRVQRDWIWSKLLSKKERAQCHRLLVALSQIRDQVPRSLLIQDVVPTTTHIGGGGFGDVFEGSYKNEKVAVKVIRLHLGPDIKKFFMREALMWFALNHEHVVPLIGIVPKYDAGPSPRSALVSPLYQNGNLLDYVKKKHPTIDHLDSLLGDVARGLEYVHERGIVHGDLRAVNVLVDDAKRAQISDFGLAYLFEMTQSTNVRGNLLWMAPELHAPSSSKDDRTPAQDVYSFGMVCIEVYTGKAPYGNLNHAAALACIRDFMSPPRPANPSGECLMSDQLWNVAQMCWKPSPKDRPTIRKVIELLPRCHPPAPLDDTSPSRSATLRPADVQSQGGQPTTLDVGSSSLGMSAEFLAESPTNMKTPVLPSNQVSPPADPTLPHTHSSSIPSPLEATDQSPAQPVDNMTPPIQTELPSSHPSGSDPPLVQEPSSPRSQGQWSPQQTSLPHTSSSYPHASSFGPTTSASQTSDNDNPLELFNILASRNRAVTQFSESSSGPDNSKRWSFTCIVNGVEQGNGCAHNKREAEYAAARQAIHNLGWDQVQTSSPPPMSGTGKNHLAFFNEIATQRRLQVVFPPPVNTGSQHVPRWEVVCIVDGVEKGRGTGKSKQSAKDEAAREACRNMGWTS</sequence>
<dbReference type="PANTHER" id="PTHR44329:SF288">
    <property type="entry name" value="MITOGEN-ACTIVATED PROTEIN KINASE KINASE KINASE 20"/>
    <property type="match status" value="1"/>
</dbReference>
<dbReference type="STRING" id="933084.A0A067PJ97"/>
<feature type="compositionally biased region" description="Polar residues" evidence="7">
    <location>
        <begin position="456"/>
        <end position="474"/>
    </location>
</feature>